<protein>
    <submittedName>
        <fullName evidence="9">TonB-dependent receptor</fullName>
    </submittedName>
</protein>
<keyword evidence="9" id="KW-0675">Receptor</keyword>
<keyword evidence="10" id="KW-1185">Reference proteome</keyword>
<evidence type="ECO:0000256" key="7">
    <source>
        <dbReference type="PROSITE-ProRule" id="PRU01360"/>
    </source>
</evidence>
<dbReference type="InterPro" id="IPR036942">
    <property type="entry name" value="Beta-barrel_TonB_sf"/>
</dbReference>
<evidence type="ECO:0000256" key="2">
    <source>
        <dbReference type="ARBA" id="ARBA00022448"/>
    </source>
</evidence>
<dbReference type="GO" id="GO:0044718">
    <property type="term" value="P:siderophore transmembrane transport"/>
    <property type="evidence" value="ECO:0007669"/>
    <property type="project" value="TreeGrafter"/>
</dbReference>
<keyword evidence="5 7" id="KW-0472">Membrane</keyword>
<dbReference type="InterPro" id="IPR008969">
    <property type="entry name" value="CarboxyPept-like_regulatory"/>
</dbReference>
<dbReference type="AlphaFoldDB" id="A0A918N523"/>
<evidence type="ECO:0000256" key="6">
    <source>
        <dbReference type="ARBA" id="ARBA00023237"/>
    </source>
</evidence>
<reference evidence="9 10" key="1">
    <citation type="journal article" date="2014" name="Int. J. Syst. Evol. Microbiol.">
        <title>Complete genome sequence of Corynebacterium casei LMG S-19264T (=DSM 44701T), isolated from a smear-ripened cheese.</title>
        <authorList>
            <consortium name="US DOE Joint Genome Institute (JGI-PGF)"/>
            <person name="Walter F."/>
            <person name="Albersmeier A."/>
            <person name="Kalinowski J."/>
            <person name="Ruckert C."/>
        </authorList>
    </citation>
    <scope>NUCLEOTIDE SEQUENCE [LARGE SCALE GENOMIC DNA]</scope>
    <source>
        <strain evidence="9 10">KCTC 12285</strain>
    </source>
</reference>
<gene>
    <name evidence="9" type="primary">nicT</name>
    <name evidence="9" type="ORF">GCM10007384_39280</name>
</gene>
<evidence type="ECO:0000256" key="4">
    <source>
        <dbReference type="ARBA" id="ARBA00022692"/>
    </source>
</evidence>
<evidence type="ECO:0000259" key="8">
    <source>
        <dbReference type="Pfam" id="PF07715"/>
    </source>
</evidence>
<dbReference type="PANTHER" id="PTHR30069:SF36">
    <property type="entry name" value="BLL6948 PROTEIN"/>
    <property type="match status" value="1"/>
</dbReference>
<dbReference type="Pfam" id="PF13715">
    <property type="entry name" value="CarbopepD_reg_2"/>
    <property type="match status" value="1"/>
</dbReference>
<dbReference type="PROSITE" id="PS52016">
    <property type="entry name" value="TONB_DEPENDENT_REC_3"/>
    <property type="match status" value="1"/>
</dbReference>
<accession>A0A918N523</accession>
<keyword evidence="3 7" id="KW-1134">Transmembrane beta strand</keyword>
<dbReference type="SUPFAM" id="SSF56935">
    <property type="entry name" value="Porins"/>
    <property type="match status" value="1"/>
</dbReference>
<dbReference type="SUPFAM" id="SSF49464">
    <property type="entry name" value="Carboxypeptidase regulatory domain-like"/>
    <property type="match status" value="1"/>
</dbReference>
<organism evidence="9 10">
    <name type="scientific">Aquimarina muelleri</name>
    <dbReference type="NCBI Taxonomy" id="279356"/>
    <lineage>
        <taxon>Bacteria</taxon>
        <taxon>Pseudomonadati</taxon>
        <taxon>Bacteroidota</taxon>
        <taxon>Flavobacteriia</taxon>
        <taxon>Flavobacteriales</taxon>
        <taxon>Flavobacteriaceae</taxon>
        <taxon>Aquimarina</taxon>
    </lineage>
</organism>
<feature type="domain" description="TonB-dependent receptor plug" evidence="8">
    <location>
        <begin position="103"/>
        <end position="206"/>
    </location>
</feature>
<keyword evidence="6 7" id="KW-0998">Cell outer membrane</keyword>
<dbReference type="Gene3D" id="2.40.170.20">
    <property type="entry name" value="TonB-dependent receptor, beta-barrel domain"/>
    <property type="match status" value="1"/>
</dbReference>
<proteinExistence type="inferred from homology"/>
<evidence type="ECO:0000256" key="3">
    <source>
        <dbReference type="ARBA" id="ARBA00022452"/>
    </source>
</evidence>
<dbReference type="Proteomes" id="UP000601108">
    <property type="component" value="Unassembled WGS sequence"/>
</dbReference>
<evidence type="ECO:0000256" key="1">
    <source>
        <dbReference type="ARBA" id="ARBA00004571"/>
    </source>
</evidence>
<dbReference type="InterPro" id="IPR039426">
    <property type="entry name" value="TonB-dep_rcpt-like"/>
</dbReference>
<sequence>MESHAQNKIIQGAIQDYFETGLAETYVYNSTTEQHTHTLENGVFSLPKNNVGDTLVVRLLGYETKKIKLKESDFTTFLTIKLNPKIFQLDELILKQEIDPMRLINKIDIKTNPVNSSQEVLRKVPGLFIGQHAGGGKAEQIFLRGFDVDHGTDVAISVDGLPVNMVSHAHGQGYADLHFVIPETINKVDFGKGPHYADQGNFNTAGYVSFVTKEKFDTNQLKLEIGDFNTLRTVGLFNLLEASGKQNATLALEYIESDGPFESPQNFNRINVNTKYTAQLSDNAKMSFAASHFTSQWDASGQIPVRAVDNGLISRFGAIDDTEGGETSRTNISATYNKFISDKTTFKTTAFYSHYDFELYSNFTFFLNNPINGDQIRQREDRSIFGFNSKINTKSIIGDTEVDLNVGIGLRNDDSNDNELSRTLNRKETLENISLGDVNETNAYVFTDASFNVGELEITPAVRLDYFKNLYQDALQNKFKTQSATKTIVSPKLKISYNAADNINIFIKSGIGFHSNDTRVVVQRNGNSILPKAYGVDAGVSWKPFSSLFVNTTAWYLGLEQEFVYVGDAGIVEPSGETRRLGIDFSARYQINDWLFLDSDLTYTHARSLDTPENQNYIPLAPKVTAVGGLSIDKFKNFSAGIQYRYLGDRAANEDNSMIAQGYTVVDANINYTLKNITMGVSLENIFDTKWNEAQFATESRLNNETQPIEEIHFTPGTPFFIKGSITYNF</sequence>
<evidence type="ECO:0000256" key="5">
    <source>
        <dbReference type="ARBA" id="ARBA00023136"/>
    </source>
</evidence>
<dbReference type="InterPro" id="IPR037066">
    <property type="entry name" value="Plug_dom_sf"/>
</dbReference>
<dbReference type="InterPro" id="IPR012910">
    <property type="entry name" value="Plug_dom"/>
</dbReference>
<dbReference type="GO" id="GO:0009279">
    <property type="term" value="C:cell outer membrane"/>
    <property type="evidence" value="ECO:0007669"/>
    <property type="project" value="UniProtKB-SubCell"/>
</dbReference>
<evidence type="ECO:0000313" key="9">
    <source>
        <dbReference type="EMBL" id="GGX34992.1"/>
    </source>
</evidence>
<keyword evidence="4 7" id="KW-0812">Transmembrane</keyword>
<dbReference type="EMBL" id="BMWS01000051">
    <property type="protein sequence ID" value="GGX34992.1"/>
    <property type="molecule type" value="Genomic_DNA"/>
</dbReference>
<evidence type="ECO:0000313" key="10">
    <source>
        <dbReference type="Proteomes" id="UP000601108"/>
    </source>
</evidence>
<keyword evidence="2 7" id="KW-0813">Transport</keyword>
<comment type="similarity">
    <text evidence="7">Belongs to the TonB-dependent receptor family.</text>
</comment>
<dbReference type="Gene3D" id="2.170.130.10">
    <property type="entry name" value="TonB-dependent receptor, plug domain"/>
    <property type="match status" value="1"/>
</dbReference>
<dbReference type="Pfam" id="PF07715">
    <property type="entry name" value="Plug"/>
    <property type="match status" value="1"/>
</dbReference>
<comment type="subcellular location">
    <subcellularLocation>
        <location evidence="1 7">Cell outer membrane</location>
        <topology evidence="1 7">Multi-pass membrane protein</topology>
    </subcellularLocation>
</comment>
<name>A0A918N523_9FLAO</name>
<comment type="caution">
    <text evidence="9">The sequence shown here is derived from an EMBL/GenBank/DDBJ whole genome shotgun (WGS) entry which is preliminary data.</text>
</comment>
<dbReference type="PANTHER" id="PTHR30069">
    <property type="entry name" value="TONB-DEPENDENT OUTER MEMBRANE RECEPTOR"/>
    <property type="match status" value="1"/>
</dbReference>
<dbReference type="GO" id="GO:0015344">
    <property type="term" value="F:siderophore uptake transmembrane transporter activity"/>
    <property type="evidence" value="ECO:0007669"/>
    <property type="project" value="TreeGrafter"/>
</dbReference>